<dbReference type="InterPro" id="IPR007498">
    <property type="entry name" value="PqiA-like"/>
</dbReference>
<dbReference type="PANTHER" id="PTHR30462">
    <property type="entry name" value="INTERMEMBRANE TRANSPORT PROTEIN PQIB-RELATED"/>
    <property type="match status" value="1"/>
</dbReference>
<protein>
    <submittedName>
        <fullName evidence="8">Paraquat-inducible protein A</fullName>
    </submittedName>
</protein>
<evidence type="ECO:0000256" key="1">
    <source>
        <dbReference type="ARBA" id="ARBA00004533"/>
    </source>
</evidence>
<comment type="caution">
    <text evidence="8">The sequence shown here is derived from an EMBL/GenBank/DDBJ whole genome shotgun (WGS) entry which is preliminary data.</text>
</comment>
<keyword evidence="9" id="KW-1185">Reference proteome</keyword>
<evidence type="ECO:0000256" key="3">
    <source>
        <dbReference type="ARBA" id="ARBA00022519"/>
    </source>
</evidence>
<gene>
    <name evidence="8" type="ORF">LX59_02596</name>
</gene>
<keyword evidence="4 7" id="KW-0812">Transmembrane</keyword>
<dbReference type="Pfam" id="PF04403">
    <property type="entry name" value="PqiA"/>
    <property type="match status" value="1"/>
</dbReference>
<evidence type="ECO:0000256" key="4">
    <source>
        <dbReference type="ARBA" id="ARBA00022692"/>
    </source>
</evidence>
<evidence type="ECO:0000256" key="6">
    <source>
        <dbReference type="ARBA" id="ARBA00023136"/>
    </source>
</evidence>
<evidence type="ECO:0000256" key="7">
    <source>
        <dbReference type="SAM" id="Phobius"/>
    </source>
</evidence>
<sequence length="204" mass="22491">MRAIDANLLVCPECHQLDRIRSCHYQHCKRCGARVSVRRLGALTKTLAFLVAAIFLYFPANLLPIMTVRNLGQGTPDTIMSGVISLANNGLYGIAVVVFLASIVVPTFKLIGIAGLLFSIKNKVNFSARQRVIIFRFIEWIGRWSMLDIFVIAVLVTVVNFGNLASVEADFGAVAFAGVVVLTMLAANSFDPRFIWDSTESRHD</sequence>
<keyword evidence="2" id="KW-1003">Cell membrane</keyword>
<evidence type="ECO:0000256" key="5">
    <source>
        <dbReference type="ARBA" id="ARBA00022989"/>
    </source>
</evidence>
<dbReference type="EMBL" id="VLKG01000010">
    <property type="protein sequence ID" value="TWH64389.1"/>
    <property type="molecule type" value="Genomic_DNA"/>
</dbReference>
<evidence type="ECO:0000313" key="9">
    <source>
        <dbReference type="Proteomes" id="UP000319627"/>
    </source>
</evidence>
<keyword evidence="6 7" id="KW-0472">Membrane</keyword>
<name>A0A562I008_9GAMM</name>
<dbReference type="GO" id="GO:0005886">
    <property type="term" value="C:plasma membrane"/>
    <property type="evidence" value="ECO:0007669"/>
    <property type="project" value="UniProtKB-SubCell"/>
</dbReference>
<comment type="subcellular location">
    <subcellularLocation>
        <location evidence="1">Cell inner membrane</location>
    </subcellularLocation>
</comment>
<dbReference type="InterPro" id="IPR051800">
    <property type="entry name" value="PqiA-PqiB_transport"/>
</dbReference>
<keyword evidence="5 7" id="KW-1133">Transmembrane helix</keyword>
<feature type="transmembrane region" description="Helical" evidence="7">
    <location>
        <begin position="91"/>
        <end position="120"/>
    </location>
</feature>
<feature type="transmembrane region" description="Helical" evidence="7">
    <location>
        <begin position="171"/>
        <end position="190"/>
    </location>
</feature>
<reference evidence="8 9" key="1">
    <citation type="submission" date="2019-07" db="EMBL/GenBank/DDBJ databases">
        <title>Genomic Encyclopedia of Type Strains, Phase I: the one thousand microbial genomes (KMG-I) project.</title>
        <authorList>
            <person name="Kyrpides N."/>
        </authorList>
    </citation>
    <scope>NUCLEOTIDE SEQUENCE [LARGE SCALE GENOMIC DNA]</scope>
    <source>
        <strain evidence="8 9">DSM 375</strain>
    </source>
</reference>
<evidence type="ECO:0000313" key="8">
    <source>
        <dbReference type="EMBL" id="TWH64389.1"/>
    </source>
</evidence>
<feature type="transmembrane region" description="Helical" evidence="7">
    <location>
        <begin position="141"/>
        <end position="159"/>
    </location>
</feature>
<keyword evidence="3" id="KW-0997">Cell inner membrane</keyword>
<dbReference type="RefSeq" id="WP_144572437.1">
    <property type="nucleotide sequence ID" value="NZ_VLKG01000010.1"/>
</dbReference>
<dbReference type="Proteomes" id="UP000319627">
    <property type="component" value="Unassembled WGS sequence"/>
</dbReference>
<dbReference type="AlphaFoldDB" id="A0A562I008"/>
<dbReference type="OrthoDB" id="9800207at2"/>
<accession>A0A562I008</accession>
<organism evidence="8 9">
    <name type="scientific">Azomonas agilis</name>
    <dbReference type="NCBI Taxonomy" id="116849"/>
    <lineage>
        <taxon>Bacteria</taxon>
        <taxon>Pseudomonadati</taxon>
        <taxon>Pseudomonadota</taxon>
        <taxon>Gammaproteobacteria</taxon>
        <taxon>Pseudomonadales</taxon>
        <taxon>Pseudomonadaceae</taxon>
        <taxon>Azomonas</taxon>
    </lineage>
</organism>
<dbReference type="PANTHER" id="PTHR30462:SF3">
    <property type="entry name" value="INTERMEMBRANE TRANSPORT PROTEIN PQIA"/>
    <property type="match status" value="1"/>
</dbReference>
<evidence type="ECO:0000256" key="2">
    <source>
        <dbReference type="ARBA" id="ARBA00022475"/>
    </source>
</evidence>
<feature type="transmembrane region" description="Helical" evidence="7">
    <location>
        <begin position="47"/>
        <end position="71"/>
    </location>
</feature>
<proteinExistence type="predicted"/>